<dbReference type="OMA" id="WGHGSIV"/>
<keyword evidence="1 2" id="KW-0812">Transmembrane</keyword>
<reference evidence="2 4" key="1">
    <citation type="journal article" date="2011" name="Nature">
        <title>The Medicago genome provides insight into the evolution of rhizobial symbioses.</title>
        <authorList>
            <person name="Young N.D."/>
            <person name="Debelle F."/>
            <person name="Oldroyd G.E."/>
            <person name="Geurts R."/>
            <person name="Cannon S.B."/>
            <person name="Udvardi M.K."/>
            <person name="Benedito V.A."/>
            <person name="Mayer K.F."/>
            <person name="Gouzy J."/>
            <person name="Schoof H."/>
            <person name="Van de Peer Y."/>
            <person name="Proost S."/>
            <person name="Cook D.R."/>
            <person name="Meyers B.C."/>
            <person name="Spannagl M."/>
            <person name="Cheung F."/>
            <person name="De Mita S."/>
            <person name="Krishnakumar V."/>
            <person name="Gundlach H."/>
            <person name="Zhou S."/>
            <person name="Mudge J."/>
            <person name="Bharti A.K."/>
            <person name="Murray J.D."/>
            <person name="Naoumkina M.A."/>
            <person name="Rosen B."/>
            <person name="Silverstein K.A."/>
            <person name="Tang H."/>
            <person name="Rombauts S."/>
            <person name="Zhao P.X."/>
            <person name="Zhou P."/>
            <person name="Barbe V."/>
            <person name="Bardou P."/>
            <person name="Bechner M."/>
            <person name="Bellec A."/>
            <person name="Berger A."/>
            <person name="Berges H."/>
            <person name="Bidwell S."/>
            <person name="Bisseling T."/>
            <person name="Choisne N."/>
            <person name="Couloux A."/>
            <person name="Denny R."/>
            <person name="Deshpande S."/>
            <person name="Dai X."/>
            <person name="Doyle J.J."/>
            <person name="Dudez A.M."/>
            <person name="Farmer A.D."/>
            <person name="Fouteau S."/>
            <person name="Franken C."/>
            <person name="Gibelin C."/>
            <person name="Gish J."/>
            <person name="Goldstein S."/>
            <person name="Gonzalez A.J."/>
            <person name="Green P.J."/>
            <person name="Hallab A."/>
            <person name="Hartog M."/>
            <person name="Hua A."/>
            <person name="Humphray S.J."/>
            <person name="Jeong D.H."/>
            <person name="Jing Y."/>
            <person name="Jocker A."/>
            <person name="Kenton S.M."/>
            <person name="Kim D.J."/>
            <person name="Klee K."/>
            <person name="Lai H."/>
            <person name="Lang C."/>
            <person name="Lin S."/>
            <person name="Macmil S.L."/>
            <person name="Magdelenat G."/>
            <person name="Matthews L."/>
            <person name="McCorrison J."/>
            <person name="Monaghan E.L."/>
            <person name="Mun J.H."/>
            <person name="Najar F.Z."/>
            <person name="Nicholson C."/>
            <person name="Noirot C."/>
            <person name="O'Bleness M."/>
            <person name="Paule C.R."/>
            <person name="Poulain J."/>
            <person name="Prion F."/>
            <person name="Qin B."/>
            <person name="Qu C."/>
            <person name="Retzel E.F."/>
            <person name="Riddle C."/>
            <person name="Sallet E."/>
            <person name="Samain S."/>
            <person name="Samson N."/>
            <person name="Sanders I."/>
            <person name="Saurat O."/>
            <person name="Scarpelli C."/>
            <person name="Schiex T."/>
            <person name="Segurens B."/>
            <person name="Severin A.J."/>
            <person name="Sherrier D.J."/>
            <person name="Shi R."/>
            <person name="Sims S."/>
            <person name="Singer S.R."/>
            <person name="Sinharoy S."/>
            <person name="Sterck L."/>
            <person name="Viollet A."/>
            <person name="Wang B.B."/>
            <person name="Wang K."/>
            <person name="Wang M."/>
            <person name="Wang X."/>
            <person name="Warfsmann J."/>
            <person name="Weissenbach J."/>
            <person name="White D.D."/>
            <person name="White J.D."/>
            <person name="Wiley G.B."/>
            <person name="Wincker P."/>
            <person name="Xing Y."/>
            <person name="Yang L."/>
            <person name="Yao Z."/>
            <person name="Ying F."/>
            <person name="Zhai J."/>
            <person name="Zhou L."/>
            <person name="Zuber A."/>
            <person name="Denarie J."/>
            <person name="Dixon R.A."/>
            <person name="May G.D."/>
            <person name="Schwartz D.C."/>
            <person name="Rogers J."/>
            <person name="Quetier F."/>
            <person name="Town C.D."/>
            <person name="Roe B.A."/>
        </authorList>
    </citation>
    <scope>NUCLEOTIDE SEQUENCE [LARGE SCALE GENOMIC DNA]</scope>
    <source>
        <strain evidence="2">A17</strain>
        <strain evidence="3 4">cv. Jemalong A17</strain>
    </source>
</reference>
<evidence type="ECO:0000313" key="4">
    <source>
        <dbReference type="Proteomes" id="UP000002051"/>
    </source>
</evidence>
<protein>
    <submittedName>
        <fullName evidence="2">Transmembrane protein, putative</fullName>
    </submittedName>
</protein>
<dbReference type="Proteomes" id="UP000002051">
    <property type="component" value="Chromosome 2"/>
</dbReference>
<gene>
    <name evidence="2" type="ordered locus">MTR_2g026960</name>
</gene>
<proteinExistence type="predicted"/>
<dbReference type="AlphaFoldDB" id="G7IQ06"/>
<keyword evidence="4" id="KW-1185">Reference proteome</keyword>
<keyword evidence="1" id="KW-1133">Transmembrane helix</keyword>
<sequence length="59" mass="6373">MKQPEVWGIGSLVAFLIIVAILVFGPFFMGPVSPPGYLLLLVFPVVIAALIIFLIICSK</sequence>
<feature type="transmembrane region" description="Helical" evidence="1">
    <location>
        <begin position="35"/>
        <end position="57"/>
    </location>
</feature>
<organism evidence="2 4">
    <name type="scientific">Medicago truncatula</name>
    <name type="common">Barrel medic</name>
    <name type="synonym">Medicago tribuloides</name>
    <dbReference type="NCBI Taxonomy" id="3880"/>
    <lineage>
        <taxon>Eukaryota</taxon>
        <taxon>Viridiplantae</taxon>
        <taxon>Streptophyta</taxon>
        <taxon>Embryophyta</taxon>
        <taxon>Tracheophyta</taxon>
        <taxon>Spermatophyta</taxon>
        <taxon>Magnoliopsida</taxon>
        <taxon>eudicotyledons</taxon>
        <taxon>Gunneridae</taxon>
        <taxon>Pentapetalae</taxon>
        <taxon>rosids</taxon>
        <taxon>fabids</taxon>
        <taxon>Fabales</taxon>
        <taxon>Fabaceae</taxon>
        <taxon>Papilionoideae</taxon>
        <taxon>50 kb inversion clade</taxon>
        <taxon>NPAAA clade</taxon>
        <taxon>Hologalegina</taxon>
        <taxon>IRL clade</taxon>
        <taxon>Trifolieae</taxon>
        <taxon>Medicago</taxon>
    </lineage>
</organism>
<dbReference type="PaxDb" id="3880-AES64548"/>
<dbReference type="EMBL" id="CM001218">
    <property type="protein sequence ID" value="AES64548.1"/>
    <property type="molecule type" value="Genomic_DNA"/>
</dbReference>
<accession>G7IQ06</accession>
<dbReference type="HOGENOM" id="CLU_2964288_0_0_1"/>
<keyword evidence="1" id="KW-0472">Membrane</keyword>
<reference evidence="3" key="3">
    <citation type="submission" date="2015-04" db="UniProtKB">
        <authorList>
            <consortium name="EnsemblPlants"/>
        </authorList>
    </citation>
    <scope>IDENTIFICATION</scope>
    <source>
        <strain evidence="3">cv. Jemalong A17</strain>
    </source>
</reference>
<evidence type="ECO:0000256" key="1">
    <source>
        <dbReference type="SAM" id="Phobius"/>
    </source>
</evidence>
<feature type="transmembrane region" description="Helical" evidence="1">
    <location>
        <begin position="7"/>
        <end position="29"/>
    </location>
</feature>
<evidence type="ECO:0000313" key="2">
    <source>
        <dbReference type="EMBL" id="AES64548.1"/>
    </source>
</evidence>
<dbReference type="EnsemblPlants" id="AES64548">
    <property type="protein sequence ID" value="AES64548"/>
    <property type="gene ID" value="MTR_2g026960"/>
</dbReference>
<name>G7IQ06_MEDTR</name>
<evidence type="ECO:0000313" key="3">
    <source>
        <dbReference type="EnsemblPlants" id="AES64548"/>
    </source>
</evidence>
<reference evidence="2 4" key="2">
    <citation type="journal article" date="2014" name="BMC Genomics">
        <title>An improved genome release (version Mt4.0) for the model legume Medicago truncatula.</title>
        <authorList>
            <person name="Tang H."/>
            <person name="Krishnakumar V."/>
            <person name="Bidwell S."/>
            <person name="Rosen B."/>
            <person name="Chan A."/>
            <person name="Zhou S."/>
            <person name="Gentzbittel L."/>
            <person name="Childs K.L."/>
            <person name="Yandell M."/>
            <person name="Gundlach H."/>
            <person name="Mayer K.F."/>
            <person name="Schwartz D.C."/>
            <person name="Town C.D."/>
        </authorList>
    </citation>
    <scope>GENOME REANNOTATION</scope>
    <source>
        <strain evidence="3 4">cv. Jemalong A17</strain>
    </source>
</reference>